<evidence type="ECO:0000313" key="2">
    <source>
        <dbReference type="Proteomes" id="UP000440716"/>
    </source>
</evidence>
<dbReference type="EMBL" id="WPHU01000020">
    <property type="protein sequence ID" value="MVA59419.1"/>
    <property type="molecule type" value="Genomic_DNA"/>
</dbReference>
<evidence type="ECO:0000313" key="1">
    <source>
        <dbReference type="EMBL" id="MVA59419.1"/>
    </source>
</evidence>
<dbReference type="RefSeq" id="WP_156593177.1">
    <property type="nucleotide sequence ID" value="NZ_WPHU01000020.1"/>
</dbReference>
<gene>
    <name evidence="1" type="ORF">GOZ88_25355</name>
</gene>
<organism evidence="1 2">
    <name type="scientific">Agrobacterium vitis</name>
    <name type="common">Rhizobium vitis</name>
    <dbReference type="NCBI Taxonomy" id="373"/>
    <lineage>
        <taxon>Bacteria</taxon>
        <taxon>Pseudomonadati</taxon>
        <taxon>Pseudomonadota</taxon>
        <taxon>Alphaproteobacteria</taxon>
        <taxon>Hyphomicrobiales</taxon>
        <taxon>Rhizobiaceae</taxon>
        <taxon>Rhizobium/Agrobacterium group</taxon>
        <taxon>Agrobacterium</taxon>
    </lineage>
</organism>
<comment type="caution">
    <text evidence="1">The sequence shown here is derived from an EMBL/GenBank/DDBJ whole genome shotgun (WGS) entry which is preliminary data.</text>
</comment>
<protein>
    <submittedName>
        <fullName evidence="1">Uncharacterized protein</fullName>
    </submittedName>
</protein>
<name>A0A7K1RND7_AGRVI</name>
<sequence length="62" mass="6973">MIIDDIDAPIDLEKRVRYYAAAQVSLFAASRAAHELADDFFIYLIQMALDHLEALESTTSVN</sequence>
<proteinExistence type="predicted"/>
<dbReference type="AlphaFoldDB" id="A0A7K1RND7"/>
<reference evidence="1 2" key="1">
    <citation type="submission" date="2019-12" db="EMBL/GenBank/DDBJ databases">
        <title>Whole-genome sequencing of Allorhizobium vitis.</title>
        <authorList>
            <person name="Gan H.M."/>
            <person name="Szegedi E."/>
            <person name="Burr T."/>
            <person name="Savka M.A."/>
        </authorList>
    </citation>
    <scope>NUCLEOTIDE SEQUENCE [LARGE SCALE GENOMIC DNA]</scope>
    <source>
        <strain evidence="1 2">CG415</strain>
    </source>
</reference>
<dbReference type="Proteomes" id="UP000440716">
    <property type="component" value="Unassembled WGS sequence"/>
</dbReference>
<accession>A0A7K1RND7</accession>